<sequence>MIKILGVVSDHTGCPYYRMKLPSKFVERYFSKSVEFNITDEMNESLMREHDFIVIQKTPYPERLEEFRYIKKLRKKLMLEFDDFYHDVPPFNPSRDYWLNRYKYYKKRPLDFFEDMLKEVDKVIVSTKFLRDFYEKFNKNIVVNPNNLDPDIFLKVNPARQRGVDRINICWFGSSSHVGDFDIVGGVLKEVALKYENVFIHIGGDLQTFLNLKVDETKKIYHHWLPFDVYPFQYSDFQIAVAPILDLPFNRARSPLKYYEYGCSNLAGVYDRLDPYELEVENGKCGILAKGENEWFDAICKLVEDEELRYSIAKNAREDVLKNHIWSEEKAKFYLTQVIGIDEEDIYHPKEVFPKADYSLKKDEIFSIFYFFYPVDEALIENEIKILEEFTKDFNAELNILRMPEKIQNVYSFIEKNIKGEHFAIVTPIFLPYESDFDVFSKLIKELEENDLDIISPTLVDMTGKILSCGIAFKEMDALKGPVAPGYFLAESSLSFPDERTQVMSALPFKFLVGKRSFIDKVKNVETAIYENNEYAFIESLLKARDILWAGVSKRCKVTYAFSERISEQLHAYRIGLERDDQRKLFSRVEILPDFYIHTKWYAPKQWDTRIYKYGLTNKDRVLEMSSFERGNKILSPYFSSDIEPDFLSVCVLKEEESNLESFYKTLRWQQFPLFQAIEFTDSKSLLNRIIPMKEKYFIITNIDVRFHPWFMSYVYGVAKEHSPQLITLDYILDNEPICTPILSVEFLESYNYVGKTFVVEKDLLIDVLEERISDMPDLDSLLEEFLESDSQERENEITKKLEGILPDFYYDILLRISEKNPKTFRIPMHLIRTSVSGDFGAEKVALENHLKRIGFEFEKIEENDGCFRNYPKATTDSIEVFVVGENVDEDVLNCISKDFKVTRVSNFRQLFSAAKRSNSENMLVVKSSLRSINKDAILGLNSFLSKKGVGITSLKALYSQNNLVIGIGIVISKNRLFYAMNLSNSNEEGLTKRGTFASNFISPVREIFAIKRPLFLELGPISDTPFSQLELSLKALEMGKRTVILPYFTATFEEPITSNKFEYSKTKVSLAGRELSRILTRYKEFIVNDADLYFNPMLNFSFNDFEY</sequence>
<dbReference type="OrthoDB" id="9815351at2"/>
<dbReference type="HOGENOM" id="CLU_282119_0_0_9"/>
<evidence type="ECO:0000313" key="1">
    <source>
        <dbReference type="EMBL" id="AEE13816.1"/>
    </source>
</evidence>
<dbReference type="Gene3D" id="3.40.50.2000">
    <property type="entry name" value="Glycogen Phosphorylase B"/>
    <property type="match status" value="2"/>
</dbReference>
<name>M1E4X5_9BACT</name>
<evidence type="ECO:0000313" key="2">
    <source>
        <dbReference type="Proteomes" id="UP000011765"/>
    </source>
</evidence>
<evidence type="ECO:0008006" key="3">
    <source>
        <dbReference type="Google" id="ProtNLM"/>
    </source>
</evidence>
<dbReference type="EMBL" id="CP002690">
    <property type="protein sequence ID" value="AEE13816.1"/>
    <property type="molecule type" value="Genomic_DNA"/>
</dbReference>
<dbReference type="STRING" id="747365.Thena_0167"/>
<organism evidence="1 2">
    <name type="scientific">Thermodesulfobium narugense DSM 14796</name>
    <dbReference type="NCBI Taxonomy" id="747365"/>
    <lineage>
        <taxon>Bacteria</taxon>
        <taxon>Pseudomonadati</taxon>
        <taxon>Thermodesulfobiota</taxon>
        <taxon>Thermodesulfobiia</taxon>
        <taxon>Thermodesulfobiales</taxon>
        <taxon>Thermodesulfobiaceae</taxon>
        <taxon>Thermodesulfobium</taxon>
    </lineage>
</organism>
<protein>
    <recommendedName>
        <fullName evidence="3">Glycosyl transferase group 1</fullName>
    </recommendedName>
</protein>
<dbReference type="AlphaFoldDB" id="M1E4X5"/>
<dbReference type="RefSeq" id="WP_013755546.1">
    <property type="nucleotide sequence ID" value="NC_015499.1"/>
</dbReference>
<reference evidence="1 2" key="1">
    <citation type="submission" date="2011-04" db="EMBL/GenBank/DDBJ databases">
        <title>The complete genome of Thermodesulfobium narugense DSM 14796.</title>
        <authorList>
            <consortium name="US DOE Joint Genome Institute (JGI-PGF)"/>
            <person name="Lucas S."/>
            <person name="Han J."/>
            <person name="Lapidus A."/>
            <person name="Bruce D."/>
            <person name="Goodwin L."/>
            <person name="Pitluck S."/>
            <person name="Peters L."/>
            <person name="Kyrpides N."/>
            <person name="Mavromatis K."/>
            <person name="Pagani I."/>
            <person name="Ivanova N."/>
            <person name="Ovchinnikova G."/>
            <person name="Zhang X."/>
            <person name="Saunders L."/>
            <person name="Detter J.C."/>
            <person name="Tapia R."/>
            <person name="Han C."/>
            <person name="Land M."/>
            <person name="Hauser L."/>
            <person name="Markowitz V."/>
            <person name="Cheng J.-F."/>
            <person name="Hugenholtz P."/>
            <person name="Woyke T."/>
            <person name="Wu D."/>
            <person name="Spring S."/>
            <person name="Schroeder M."/>
            <person name="Brambilla E."/>
            <person name="Klenk H.-P."/>
            <person name="Eisen J.A."/>
        </authorList>
    </citation>
    <scope>NUCLEOTIDE SEQUENCE [LARGE SCALE GENOMIC DNA]</scope>
    <source>
        <strain evidence="1 2">DSM 14796</strain>
    </source>
</reference>
<dbReference type="Proteomes" id="UP000011765">
    <property type="component" value="Chromosome"/>
</dbReference>
<dbReference type="KEGG" id="tnr:Thena_0167"/>
<dbReference type="SUPFAM" id="SSF53756">
    <property type="entry name" value="UDP-Glycosyltransferase/glycogen phosphorylase"/>
    <property type="match status" value="1"/>
</dbReference>
<dbReference type="eggNOG" id="COG0438">
    <property type="taxonomic scope" value="Bacteria"/>
</dbReference>
<accession>M1E4X5</accession>
<keyword evidence="2" id="KW-1185">Reference proteome</keyword>
<proteinExistence type="predicted"/>
<gene>
    <name evidence="1" type="ORF">Thena_0167</name>
</gene>